<accession>A0A151K310</accession>
<dbReference type="AlphaFoldDB" id="A0A151K310"/>
<gene>
    <name evidence="1" type="ORF">ALC57_00040</name>
</gene>
<proteinExistence type="predicted"/>
<evidence type="ECO:0000313" key="2">
    <source>
        <dbReference type="Proteomes" id="UP000078492"/>
    </source>
</evidence>
<name>A0A151K310_9HYME</name>
<evidence type="ECO:0000313" key="1">
    <source>
        <dbReference type="EMBL" id="KYN50403.1"/>
    </source>
</evidence>
<keyword evidence="2" id="KW-1185">Reference proteome</keyword>
<sequence length="91" mass="10520">YTVNSVIKALDICFKAFHVFQLNYPVASEHLWILIQKGIYNFDTKWDTGIPFIAHILNRIKVKLHGEKDSIKNLADDQEESISIESENSKE</sequence>
<reference evidence="1 2" key="1">
    <citation type="submission" date="2015-09" db="EMBL/GenBank/DDBJ databases">
        <title>Trachymyrmex cornetzi WGS genome.</title>
        <authorList>
            <person name="Nygaard S."/>
            <person name="Hu H."/>
            <person name="Boomsma J."/>
            <person name="Zhang G."/>
        </authorList>
    </citation>
    <scope>NUCLEOTIDE SEQUENCE [LARGE SCALE GENOMIC DNA]</scope>
    <source>
        <strain evidence="1">Tcor2-1</strain>
        <tissue evidence="1">Whole body</tissue>
    </source>
</reference>
<dbReference type="EMBL" id="LKEY01013798">
    <property type="protein sequence ID" value="KYN50403.1"/>
    <property type="molecule type" value="Genomic_DNA"/>
</dbReference>
<dbReference type="Proteomes" id="UP000078492">
    <property type="component" value="Unassembled WGS sequence"/>
</dbReference>
<comment type="caution">
    <text evidence="1">The sequence shown here is derived from an EMBL/GenBank/DDBJ whole genome shotgun (WGS) entry which is preliminary data.</text>
</comment>
<protein>
    <submittedName>
        <fullName evidence="1">Uncharacterized protein</fullName>
    </submittedName>
</protein>
<dbReference type="STRING" id="471704.A0A151K310"/>
<feature type="non-terminal residue" evidence="1">
    <location>
        <position position="1"/>
    </location>
</feature>
<organism evidence="1 2">
    <name type="scientific">Trachymyrmex cornetzi</name>
    <dbReference type="NCBI Taxonomy" id="471704"/>
    <lineage>
        <taxon>Eukaryota</taxon>
        <taxon>Metazoa</taxon>
        <taxon>Ecdysozoa</taxon>
        <taxon>Arthropoda</taxon>
        <taxon>Hexapoda</taxon>
        <taxon>Insecta</taxon>
        <taxon>Pterygota</taxon>
        <taxon>Neoptera</taxon>
        <taxon>Endopterygota</taxon>
        <taxon>Hymenoptera</taxon>
        <taxon>Apocrita</taxon>
        <taxon>Aculeata</taxon>
        <taxon>Formicoidea</taxon>
        <taxon>Formicidae</taxon>
        <taxon>Myrmicinae</taxon>
        <taxon>Trachymyrmex</taxon>
    </lineage>
</organism>